<keyword evidence="1" id="KW-0812">Transmembrane</keyword>
<gene>
    <name evidence="3" type="ORF">AVDCRST_MAG74-2616</name>
</gene>
<feature type="domain" description="SSD" evidence="2">
    <location>
        <begin position="359"/>
        <end position="488"/>
    </location>
</feature>
<proteinExistence type="predicted"/>
<dbReference type="Gene3D" id="3.30.70.1440">
    <property type="entry name" value="Multidrug efflux transporter AcrB pore domain"/>
    <property type="match status" value="1"/>
</dbReference>
<feature type="transmembrane region" description="Helical" evidence="1">
    <location>
        <begin position="360"/>
        <end position="380"/>
    </location>
</feature>
<dbReference type="InterPro" id="IPR001036">
    <property type="entry name" value="Acrflvin-R"/>
</dbReference>
<evidence type="ECO:0000259" key="2">
    <source>
        <dbReference type="PROSITE" id="PS50156"/>
    </source>
</evidence>
<feature type="transmembrane region" description="Helical" evidence="1">
    <location>
        <begin position="386"/>
        <end position="410"/>
    </location>
</feature>
<keyword evidence="1" id="KW-1133">Transmembrane helix</keyword>
<feature type="transmembrane region" description="Helical" evidence="1">
    <location>
        <begin position="1019"/>
        <end position="1045"/>
    </location>
</feature>
<dbReference type="Gene3D" id="3.30.70.1320">
    <property type="entry name" value="Multidrug efflux transporter AcrB pore domain like"/>
    <property type="match status" value="1"/>
</dbReference>
<feature type="transmembrane region" description="Helical" evidence="1">
    <location>
        <begin position="942"/>
        <end position="960"/>
    </location>
</feature>
<dbReference type="EMBL" id="CADCUR010000243">
    <property type="protein sequence ID" value="CAA9415789.1"/>
    <property type="molecule type" value="Genomic_DNA"/>
</dbReference>
<feature type="transmembrane region" description="Helical" evidence="1">
    <location>
        <begin position="431"/>
        <end position="451"/>
    </location>
</feature>
<accession>A0A6J4PPF1</accession>
<name>A0A6J4PPF1_9BACT</name>
<keyword evidence="1" id="KW-0472">Membrane</keyword>
<dbReference type="SUPFAM" id="SSF82714">
    <property type="entry name" value="Multidrug efflux transporter AcrB TolC docking domain, DN and DC subdomains"/>
    <property type="match status" value="2"/>
</dbReference>
<sequence length="1083" mass="118399">MQWLAEVCVKRPVFATMLILSLVTVGAFSFFSLGLDLFPKIDFPTITITVVNPGASPQEIETEVTEKIEEAVNTISGIDELRSTSVEGAAQVFVQFVLEKDVNVAAQEVENRVQTVIPDLPETAEQPTVQKLDTDAAPVLRIVVSAPTSLRDVTEFAKNRVKERIESINGVGQVTIIGGRERQINVWVDPDKMRSYSITPAEVSNALRIQNIEFPSGRLDAGATESSVRTLGKIQKPEQFADVVVATRGTYQVRVKDIGYVEDGAEELRTEARHNGQPAVSLVVSKQSGQNTVAVAQELKERLKEIETTLPPNYRMQVIGDNSIFIENSLNAIEEHLIVGGILAAVVVFLFLWSFRSTIIAALAIPTSIISTFALMYAMGYTLNSITMLSLTLMVGIVIDDAIVVLENIYRFVEEKGMHPFQAAIEGTREIGLAVLATTLSLMAVFVPIGFMQGIVGRFMSSFGLTASFAILISLIVSFTLTPMLAARLIKPIKKEEESSDSEFNFETEKQPLEIHGDGMIENREAKTESHSSGAKNGRFYKYIDSTYTWLLKFSMAHRWLIVLLCVLVFISIVPLFMFVGKNFLPVDDQSQFEISIRAPEGYSLSATSQLFERIAADVRKIPGVTDTLTTIGGGQQGIVNNGTIYVRLSDIGEREKSQEELMVDARELLKNYPPELRTGVQQVQAFSGGGFRNANVQFLISGPDLKVLEDYSAKLLEKMKTIPDAVDVDSTLISGKPEVQLEVNRDEAADLGVRIGDISQALNTLVAGTEATTFNEGTDQYEVRVRAINNFRTDVEGLKRLIVPSSKPGIGFVSLDRLVTVKEGTGPSSVDRLNRQRQVTLLANTKPGGSATSITSEIDAFVKELSLPSGYQTGYVGQSKELGKSLFYFALAIALSFIFMYIVLAAQFESFIHPVTILLTLPLSIPFGIVSLLIAGQTVNIFSGLGLLLLFGVVKKNAILQIDHTNRLREQGMSRYDAIIQGNRDRLRPILMTTIALVAGMIPLVVSTGAGAGTNRSIGVLVVGGQSLCLLLTLLAVPVFYSLFDDVTQWGVFSRLGNLSSRMFGGAKRRFAAATSSTFSKQ</sequence>
<dbReference type="Gene3D" id="3.30.2090.10">
    <property type="entry name" value="Multidrug efflux transporter AcrB TolC docking domain, DN and DC subdomains"/>
    <property type="match status" value="2"/>
</dbReference>
<evidence type="ECO:0000256" key="1">
    <source>
        <dbReference type="SAM" id="Phobius"/>
    </source>
</evidence>
<reference evidence="3" key="1">
    <citation type="submission" date="2020-02" db="EMBL/GenBank/DDBJ databases">
        <authorList>
            <person name="Meier V. D."/>
        </authorList>
    </citation>
    <scope>NUCLEOTIDE SEQUENCE</scope>
    <source>
        <strain evidence="3">AVDCRST_MAG74</strain>
    </source>
</reference>
<organism evidence="3">
    <name type="scientific">uncultured Pyrinomonadaceae bacterium</name>
    <dbReference type="NCBI Taxonomy" id="2283094"/>
    <lineage>
        <taxon>Bacteria</taxon>
        <taxon>Pseudomonadati</taxon>
        <taxon>Acidobacteriota</taxon>
        <taxon>Blastocatellia</taxon>
        <taxon>Blastocatellales</taxon>
        <taxon>Pyrinomonadaceae</taxon>
        <taxon>environmental samples</taxon>
    </lineage>
</organism>
<feature type="transmembrane region" description="Helical" evidence="1">
    <location>
        <begin position="991"/>
        <end position="1013"/>
    </location>
</feature>
<feature type="transmembrane region" description="Helical" evidence="1">
    <location>
        <begin position="887"/>
        <end position="905"/>
    </location>
</feature>
<dbReference type="GO" id="GO:0005886">
    <property type="term" value="C:plasma membrane"/>
    <property type="evidence" value="ECO:0007669"/>
    <property type="project" value="TreeGrafter"/>
</dbReference>
<feature type="transmembrane region" description="Helical" evidence="1">
    <location>
        <begin position="12"/>
        <end position="35"/>
    </location>
</feature>
<dbReference type="InterPro" id="IPR000731">
    <property type="entry name" value="SSD"/>
</dbReference>
<feature type="transmembrane region" description="Helical" evidence="1">
    <location>
        <begin position="463"/>
        <end position="486"/>
    </location>
</feature>
<dbReference type="AlphaFoldDB" id="A0A6J4PPF1"/>
<dbReference type="GO" id="GO:0042910">
    <property type="term" value="F:xenobiotic transmembrane transporter activity"/>
    <property type="evidence" value="ECO:0007669"/>
    <property type="project" value="TreeGrafter"/>
</dbReference>
<dbReference type="PRINTS" id="PR00702">
    <property type="entry name" value="ACRIFLAVINRP"/>
</dbReference>
<evidence type="ECO:0000313" key="3">
    <source>
        <dbReference type="EMBL" id="CAA9415789.1"/>
    </source>
</evidence>
<dbReference type="PROSITE" id="PS50156">
    <property type="entry name" value="SSD"/>
    <property type="match status" value="1"/>
</dbReference>
<dbReference type="Pfam" id="PF00873">
    <property type="entry name" value="ACR_tran"/>
    <property type="match status" value="1"/>
</dbReference>
<dbReference type="Gene3D" id="1.20.1640.10">
    <property type="entry name" value="Multidrug efflux transporter AcrB transmembrane domain"/>
    <property type="match status" value="2"/>
</dbReference>
<protein>
    <submittedName>
        <fullName evidence="3">RND efflux system, inner membrane transporter</fullName>
    </submittedName>
</protein>
<feature type="transmembrane region" description="Helical" evidence="1">
    <location>
        <begin position="336"/>
        <end position="353"/>
    </location>
</feature>
<dbReference type="InterPro" id="IPR027463">
    <property type="entry name" value="AcrB_DN_DC_subdom"/>
</dbReference>
<dbReference type="SUPFAM" id="SSF82866">
    <property type="entry name" value="Multidrug efflux transporter AcrB transmembrane domain"/>
    <property type="match status" value="2"/>
</dbReference>
<feature type="transmembrane region" description="Helical" evidence="1">
    <location>
        <begin position="912"/>
        <end position="936"/>
    </location>
</feature>
<dbReference type="PANTHER" id="PTHR32063">
    <property type="match status" value="1"/>
</dbReference>
<dbReference type="PANTHER" id="PTHR32063:SF0">
    <property type="entry name" value="SWARMING MOTILITY PROTEIN SWRC"/>
    <property type="match status" value="1"/>
</dbReference>
<dbReference type="Gene3D" id="3.30.70.1430">
    <property type="entry name" value="Multidrug efflux transporter AcrB pore domain"/>
    <property type="match status" value="2"/>
</dbReference>
<dbReference type="SUPFAM" id="SSF82693">
    <property type="entry name" value="Multidrug efflux transporter AcrB pore domain, PN1, PN2, PC1 and PC2 subdomains"/>
    <property type="match status" value="3"/>
</dbReference>
<feature type="transmembrane region" description="Helical" evidence="1">
    <location>
        <begin position="560"/>
        <end position="580"/>
    </location>
</feature>